<feature type="transmembrane region" description="Helical" evidence="9">
    <location>
        <begin position="282"/>
        <end position="299"/>
    </location>
</feature>
<dbReference type="InterPro" id="IPR000644">
    <property type="entry name" value="CBS_dom"/>
</dbReference>
<evidence type="ECO:0000259" key="10">
    <source>
        <dbReference type="PROSITE" id="PS51371"/>
    </source>
</evidence>
<keyword evidence="7 9" id="KW-0472">Membrane</keyword>
<dbReference type="PANTHER" id="PTHR43773">
    <property type="entry name" value="MAGNESIUM TRANSPORTER MGTE"/>
    <property type="match status" value="1"/>
</dbReference>
<keyword evidence="9" id="KW-0479">Metal-binding</keyword>
<evidence type="ECO:0000256" key="8">
    <source>
        <dbReference type="PROSITE-ProRule" id="PRU00703"/>
    </source>
</evidence>
<dbReference type="GO" id="GO:0015095">
    <property type="term" value="F:magnesium ion transmembrane transporter activity"/>
    <property type="evidence" value="ECO:0007669"/>
    <property type="project" value="UniProtKB-UniRule"/>
</dbReference>
<dbReference type="NCBIfam" id="TIGR00400">
    <property type="entry name" value="mgtE"/>
    <property type="match status" value="1"/>
</dbReference>
<comment type="caution">
    <text evidence="9">Lacks conserved residue(s) required for the propagation of feature annotation.</text>
</comment>
<feature type="domain" description="CBS" evidence="10">
    <location>
        <begin position="134"/>
        <end position="197"/>
    </location>
</feature>
<dbReference type="AlphaFoldDB" id="A0A660SKU3"/>
<evidence type="ECO:0000256" key="5">
    <source>
        <dbReference type="ARBA" id="ARBA00022842"/>
    </source>
</evidence>
<dbReference type="Pfam" id="PF00571">
    <property type="entry name" value="CBS"/>
    <property type="match status" value="2"/>
</dbReference>
<dbReference type="InterPro" id="IPR038076">
    <property type="entry name" value="MgtE_N_sf"/>
</dbReference>
<dbReference type="Gene3D" id="1.10.357.20">
    <property type="entry name" value="SLC41 divalent cation transporters, integral membrane domain"/>
    <property type="match status" value="1"/>
</dbReference>
<dbReference type="Proteomes" id="UP000268469">
    <property type="component" value="Unassembled WGS sequence"/>
</dbReference>
<comment type="subcellular location">
    <subcellularLocation>
        <location evidence="9">Cell membrane</location>
        <topology evidence="9">Multi-pass membrane protein</topology>
    </subcellularLocation>
    <subcellularLocation>
        <location evidence="1">Membrane</location>
        <topology evidence="1">Multi-pass membrane protein</topology>
    </subcellularLocation>
</comment>
<organism evidence="11 12">
    <name type="scientific">candidate division WOR-3 bacterium</name>
    <dbReference type="NCBI Taxonomy" id="2052148"/>
    <lineage>
        <taxon>Bacteria</taxon>
        <taxon>Bacteria division WOR-3</taxon>
    </lineage>
</organism>
<dbReference type="Gene3D" id="1.25.60.10">
    <property type="entry name" value="MgtE N-terminal domain-like"/>
    <property type="match status" value="1"/>
</dbReference>
<name>A0A660SKU3_UNCW3</name>
<dbReference type="GO" id="GO:0046872">
    <property type="term" value="F:metal ion binding"/>
    <property type="evidence" value="ECO:0007669"/>
    <property type="project" value="UniProtKB-KW"/>
</dbReference>
<evidence type="ECO:0000256" key="9">
    <source>
        <dbReference type="RuleBase" id="RU362011"/>
    </source>
</evidence>
<protein>
    <recommendedName>
        <fullName evidence="9">Magnesium transporter MgtE</fullName>
    </recommendedName>
</protein>
<dbReference type="InterPro" id="IPR036739">
    <property type="entry name" value="SLC41_membr_dom_sf"/>
</dbReference>
<dbReference type="InterPro" id="IPR006667">
    <property type="entry name" value="SLC41_membr_dom"/>
</dbReference>
<evidence type="ECO:0000256" key="4">
    <source>
        <dbReference type="ARBA" id="ARBA00022692"/>
    </source>
</evidence>
<dbReference type="PANTHER" id="PTHR43773:SF1">
    <property type="entry name" value="MAGNESIUM TRANSPORTER MGTE"/>
    <property type="match status" value="1"/>
</dbReference>
<sequence>MRVILPELKELIRAKEAKLIRDLFRFFDPADVAEVWDELTPEERVYLISTVNIADATDIIETLKAEQQREILNLLPEDKVKAILDRMSPDDRVDLIAELPREEQERFLKLMASEEEAETEELLTYPEDSAGGLMTTDFAYAYDDMKVSDVLRHLRKIAKDLDDFHYVFIIDRNKKIKGQVSLKDLITASPRQPITKIMDQRIVSVLPLSDQEEVARVFAKYDRPSIPVVDRLGRLKGIITSDDVIDVISEEATEDMHRFAALTGETEDYLATRTLTMAKRRITWLILLVFAGFLSGLVIETYASVIRYMVALSFFIPILTGSGGNAGMQSATMVIRALATGGVSVADFFRILKKEIIIGIVCGLALGVATGLRALLIQRSPILGVTVGLAMFGAVTLATALGGIIPIIFKKLGIDPALTSGPLITTIMDALTLLIYFGAAITILRAF</sequence>
<comment type="similarity">
    <text evidence="2 9">Belongs to the SLC41A transporter family.</text>
</comment>
<keyword evidence="8" id="KW-0129">CBS domain</keyword>
<dbReference type="PROSITE" id="PS51371">
    <property type="entry name" value="CBS"/>
    <property type="match status" value="2"/>
</dbReference>
<feature type="domain" description="CBS" evidence="10">
    <location>
        <begin position="198"/>
        <end position="254"/>
    </location>
</feature>
<evidence type="ECO:0000313" key="12">
    <source>
        <dbReference type="Proteomes" id="UP000268469"/>
    </source>
</evidence>
<evidence type="ECO:0000313" key="11">
    <source>
        <dbReference type="EMBL" id="RKX71428.1"/>
    </source>
</evidence>
<accession>A0A660SKU3</accession>
<dbReference type="InterPro" id="IPR006669">
    <property type="entry name" value="MgtE_transporter"/>
</dbReference>
<gene>
    <name evidence="11" type="primary">mgtE</name>
    <name evidence="11" type="ORF">DRP53_01605</name>
</gene>
<dbReference type="SMART" id="SM00116">
    <property type="entry name" value="CBS"/>
    <property type="match status" value="2"/>
</dbReference>
<dbReference type="SUPFAM" id="SSF158791">
    <property type="entry name" value="MgtE N-terminal domain-like"/>
    <property type="match status" value="1"/>
</dbReference>
<dbReference type="SUPFAM" id="SSF161093">
    <property type="entry name" value="MgtE membrane domain-like"/>
    <property type="match status" value="1"/>
</dbReference>
<keyword evidence="3 9" id="KW-0813">Transport</keyword>
<evidence type="ECO:0000256" key="6">
    <source>
        <dbReference type="ARBA" id="ARBA00022989"/>
    </source>
</evidence>
<dbReference type="Gene3D" id="3.10.580.10">
    <property type="entry name" value="CBS-domain"/>
    <property type="match status" value="1"/>
</dbReference>
<reference evidence="11 12" key="1">
    <citation type="submission" date="2018-06" db="EMBL/GenBank/DDBJ databases">
        <title>Extensive metabolic versatility and redundancy in microbially diverse, dynamic hydrothermal sediments.</title>
        <authorList>
            <person name="Dombrowski N."/>
            <person name="Teske A."/>
            <person name="Baker B.J."/>
        </authorList>
    </citation>
    <scope>NUCLEOTIDE SEQUENCE [LARGE SCALE GENOMIC DNA]</scope>
    <source>
        <strain evidence="11">B36_G15</strain>
    </source>
</reference>
<dbReference type="CDD" id="cd04606">
    <property type="entry name" value="CBS_pair_Mg_transporter"/>
    <property type="match status" value="1"/>
</dbReference>
<evidence type="ECO:0000256" key="7">
    <source>
        <dbReference type="ARBA" id="ARBA00023136"/>
    </source>
</evidence>
<dbReference type="GO" id="GO:0005886">
    <property type="term" value="C:plasma membrane"/>
    <property type="evidence" value="ECO:0007669"/>
    <property type="project" value="UniProtKB-SubCell"/>
</dbReference>
<dbReference type="Pfam" id="PF01769">
    <property type="entry name" value="MgtE"/>
    <property type="match status" value="1"/>
</dbReference>
<comment type="caution">
    <text evidence="11">The sequence shown here is derived from an EMBL/GenBank/DDBJ whole genome shotgun (WGS) entry which is preliminary data.</text>
</comment>
<feature type="transmembrane region" description="Helical" evidence="9">
    <location>
        <begin position="421"/>
        <end position="444"/>
    </location>
</feature>
<keyword evidence="4 9" id="KW-0812">Transmembrane</keyword>
<comment type="function">
    <text evidence="9">Acts as a magnesium transporter.</text>
</comment>
<dbReference type="Pfam" id="PF03448">
    <property type="entry name" value="MgtE_N"/>
    <property type="match status" value="1"/>
</dbReference>
<dbReference type="SMART" id="SM00924">
    <property type="entry name" value="MgtE_N"/>
    <property type="match status" value="1"/>
</dbReference>
<evidence type="ECO:0000256" key="3">
    <source>
        <dbReference type="ARBA" id="ARBA00022448"/>
    </source>
</evidence>
<keyword evidence="5 9" id="KW-0460">Magnesium</keyword>
<proteinExistence type="inferred from homology"/>
<feature type="transmembrane region" description="Helical" evidence="9">
    <location>
        <begin position="383"/>
        <end position="409"/>
    </location>
</feature>
<dbReference type="InterPro" id="IPR006668">
    <property type="entry name" value="Mg_transptr_MgtE_intracell_dom"/>
</dbReference>
<comment type="subunit">
    <text evidence="9">Homodimer.</text>
</comment>
<dbReference type="EMBL" id="QNBE01000009">
    <property type="protein sequence ID" value="RKX71428.1"/>
    <property type="molecule type" value="Genomic_DNA"/>
</dbReference>
<evidence type="ECO:0000256" key="1">
    <source>
        <dbReference type="ARBA" id="ARBA00004141"/>
    </source>
</evidence>
<dbReference type="SUPFAM" id="SSF54631">
    <property type="entry name" value="CBS-domain pair"/>
    <property type="match status" value="1"/>
</dbReference>
<evidence type="ECO:0000256" key="2">
    <source>
        <dbReference type="ARBA" id="ARBA00009749"/>
    </source>
</evidence>
<keyword evidence="9" id="KW-1003">Cell membrane</keyword>
<dbReference type="InterPro" id="IPR046342">
    <property type="entry name" value="CBS_dom_sf"/>
</dbReference>
<feature type="transmembrane region" description="Helical" evidence="9">
    <location>
        <begin position="357"/>
        <end position="376"/>
    </location>
</feature>
<keyword evidence="6 9" id="KW-1133">Transmembrane helix</keyword>